<sequence>MCFSGVLYGQACYGICDLPEIVVCYKGNTYHVVKDICVDEGVAVQEKFIFGEKDSVKCRSNSTQCESEDVMKAYMDKN</sequence>
<dbReference type="PANTHER" id="PTHR33914:SF2">
    <property type="entry name" value="OS02G0582100 PROTEIN"/>
    <property type="match status" value="1"/>
</dbReference>
<protein>
    <submittedName>
        <fullName evidence="1">Uncharacterized protein</fullName>
    </submittedName>
</protein>
<organism evidence="1 2">
    <name type="scientific">Brassica carinata</name>
    <name type="common">Ethiopian mustard</name>
    <name type="synonym">Abyssinian cabbage</name>
    <dbReference type="NCBI Taxonomy" id="52824"/>
    <lineage>
        <taxon>Eukaryota</taxon>
        <taxon>Viridiplantae</taxon>
        <taxon>Streptophyta</taxon>
        <taxon>Embryophyta</taxon>
        <taxon>Tracheophyta</taxon>
        <taxon>Spermatophyta</taxon>
        <taxon>Magnoliopsida</taxon>
        <taxon>eudicotyledons</taxon>
        <taxon>Gunneridae</taxon>
        <taxon>Pentapetalae</taxon>
        <taxon>rosids</taxon>
        <taxon>malvids</taxon>
        <taxon>Brassicales</taxon>
        <taxon>Brassicaceae</taxon>
        <taxon>Brassiceae</taxon>
        <taxon>Brassica</taxon>
    </lineage>
</organism>
<dbReference type="OrthoDB" id="1911032at2759"/>
<gene>
    <name evidence="1" type="ORF">Bca52824_016264</name>
</gene>
<dbReference type="EMBL" id="JAAMPC010000003">
    <property type="protein sequence ID" value="KAG2323051.1"/>
    <property type="molecule type" value="Genomic_DNA"/>
</dbReference>
<keyword evidence="2" id="KW-1185">Reference proteome</keyword>
<evidence type="ECO:0000313" key="1">
    <source>
        <dbReference type="EMBL" id="KAG2323051.1"/>
    </source>
</evidence>
<proteinExistence type="predicted"/>
<name>A0A8X7W4T3_BRACI</name>
<comment type="caution">
    <text evidence="1">The sequence shown here is derived from an EMBL/GenBank/DDBJ whole genome shotgun (WGS) entry which is preliminary data.</text>
</comment>
<dbReference type="InterPro" id="IPR040378">
    <property type="entry name" value="BASL"/>
</dbReference>
<dbReference type="PANTHER" id="PTHR33914">
    <property type="entry name" value="18S PRE-RIBOSOMAL ASSEMBLY PROTEIN GAR2-LIKE PROTEIN"/>
    <property type="match status" value="1"/>
</dbReference>
<dbReference type="AlphaFoldDB" id="A0A8X7W4T3"/>
<evidence type="ECO:0000313" key="2">
    <source>
        <dbReference type="Proteomes" id="UP000886595"/>
    </source>
</evidence>
<reference evidence="1 2" key="1">
    <citation type="submission" date="2020-02" db="EMBL/GenBank/DDBJ databases">
        <authorList>
            <person name="Ma Q."/>
            <person name="Huang Y."/>
            <person name="Song X."/>
            <person name="Pei D."/>
        </authorList>
    </citation>
    <scope>NUCLEOTIDE SEQUENCE [LARGE SCALE GENOMIC DNA]</scope>
    <source>
        <strain evidence="1">Sxm20200214</strain>
        <tissue evidence="1">Leaf</tissue>
    </source>
</reference>
<dbReference type="Proteomes" id="UP000886595">
    <property type="component" value="Unassembled WGS sequence"/>
</dbReference>
<accession>A0A8X7W4T3</accession>
<dbReference type="GO" id="GO:0009786">
    <property type="term" value="P:regulation of asymmetric cell division"/>
    <property type="evidence" value="ECO:0007669"/>
    <property type="project" value="InterPro"/>
</dbReference>